<gene>
    <name evidence="1" type="ORF">Gohar_004459</name>
</gene>
<evidence type="ECO:0000313" key="2">
    <source>
        <dbReference type="Proteomes" id="UP000593560"/>
    </source>
</evidence>
<name>A0A7J9H6B4_9ROSI</name>
<evidence type="ECO:0000313" key="1">
    <source>
        <dbReference type="EMBL" id="MBA0804904.1"/>
    </source>
</evidence>
<dbReference type="AlphaFoldDB" id="A0A7J9H6B4"/>
<proteinExistence type="predicted"/>
<organism evidence="1 2">
    <name type="scientific">Gossypium harknessii</name>
    <dbReference type="NCBI Taxonomy" id="34285"/>
    <lineage>
        <taxon>Eukaryota</taxon>
        <taxon>Viridiplantae</taxon>
        <taxon>Streptophyta</taxon>
        <taxon>Embryophyta</taxon>
        <taxon>Tracheophyta</taxon>
        <taxon>Spermatophyta</taxon>
        <taxon>Magnoliopsida</taxon>
        <taxon>eudicotyledons</taxon>
        <taxon>Gunneridae</taxon>
        <taxon>Pentapetalae</taxon>
        <taxon>rosids</taxon>
        <taxon>malvids</taxon>
        <taxon>Malvales</taxon>
        <taxon>Malvaceae</taxon>
        <taxon>Malvoideae</taxon>
        <taxon>Gossypium</taxon>
    </lineage>
</organism>
<keyword evidence="2" id="KW-1185">Reference proteome</keyword>
<dbReference type="EMBL" id="JABFAD010000008">
    <property type="protein sequence ID" value="MBA0804904.1"/>
    <property type="molecule type" value="Genomic_DNA"/>
</dbReference>
<dbReference type="Proteomes" id="UP000593560">
    <property type="component" value="Unassembled WGS sequence"/>
</dbReference>
<sequence length="43" mass="5458">MTLVSPEIKTQKRYCLRIRIQFWTWRWLMVQVRRQASRGKRCF</sequence>
<accession>A0A7J9H6B4</accession>
<reference evidence="1 2" key="1">
    <citation type="journal article" date="2019" name="Genome Biol. Evol.">
        <title>Insights into the evolution of the New World diploid cottons (Gossypium, subgenus Houzingenia) based on genome sequencing.</title>
        <authorList>
            <person name="Grover C.E."/>
            <person name="Arick M.A. 2nd"/>
            <person name="Thrash A."/>
            <person name="Conover J.L."/>
            <person name="Sanders W.S."/>
            <person name="Peterson D.G."/>
            <person name="Frelichowski J.E."/>
            <person name="Scheffler J.A."/>
            <person name="Scheffler B.E."/>
            <person name="Wendel J.F."/>
        </authorList>
    </citation>
    <scope>NUCLEOTIDE SEQUENCE [LARGE SCALE GENOMIC DNA]</scope>
    <source>
        <strain evidence="1">0</strain>
        <tissue evidence="1">Leaf</tissue>
    </source>
</reference>
<protein>
    <submittedName>
        <fullName evidence="1">Uncharacterized protein</fullName>
    </submittedName>
</protein>
<comment type="caution">
    <text evidence="1">The sequence shown here is derived from an EMBL/GenBank/DDBJ whole genome shotgun (WGS) entry which is preliminary data.</text>
</comment>